<dbReference type="AlphaFoldDB" id="A0ABC8K7L8"/>
<reference evidence="1 2" key="1">
    <citation type="submission" date="2022-03" db="EMBL/GenBank/DDBJ databases">
        <authorList>
            <person name="Macdonald S."/>
            <person name="Ahmed S."/>
            <person name="Newling K."/>
        </authorList>
    </citation>
    <scope>NUCLEOTIDE SEQUENCE [LARGE SCALE GENOMIC DNA]</scope>
</reference>
<dbReference type="Proteomes" id="UP001642260">
    <property type="component" value="Unassembled WGS sequence"/>
</dbReference>
<evidence type="ECO:0000313" key="1">
    <source>
        <dbReference type="EMBL" id="CAH8352295.1"/>
    </source>
</evidence>
<name>A0ABC8K7L8_ERUVS</name>
<dbReference type="EMBL" id="CAKOAT010174044">
    <property type="protein sequence ID" value="CAH8352295.1"/>
    <property type="molecule type" value="Genomic_DNA"/>
</dbReference>
<protein>
    <submittedName>
        <fullName evidence="1">Uncharacterized protein</fullName>
    </submittedName>
</protein>
<evidence type="ECO:0000313" key="2">
    <source>
        <dbReference type="Proteomes" id="UP001642260"/>
    </source>
</evidence>
<proteinExistence type="predicted"/>
<sequence length="424" mass="46527">MEEFVKLIQGIWEKTPSGEWVFDENPIADHEIVLINSNDSFDNLVEMIRIRLDLGVLTPVVLTYQIPDPMVSAVGPLNQPTTLSTDKDVEDMLSLMEFMTGKELYVTSGPELVAKYQFHCRTPFKIGNQTFLGEGVTEDQHHQAIRDIVGREPVVCNNNILEIMFNEPQLLIVHRVALEIELVYAPTPEEMAAYPRLTMDDVITIQEGDTVRNDEQINNGQIGEVLQGEPMDEEQLTQAFPNGIPPNVENSDTTLEIPPLREIPPIHTIWEEDSVGEEAYWDRDQQINVQSAPRPTTGSLGLPIGPNLRVSAAPTPNTVLLVEEDEASFTNSSENVNEIENQMGPMGDNGDLNDQMPNGTAPLMPQITPDGPAAALSSNGGPSLNLTLGLGIMNNNGSEPIINITDTDSEADGDSGGFGFDPNF</sequence>
<gene>
    <name evidence="1" type="ORF">ERUC_LOCUS18572</name>
</gene>
<organism evidence="1 2">
    <name type="scientific">Eruca vesicaria subsp. sativa</name>
    <name type="common">Garden rocket</name>
    <name type="synonym">Eruca sativa</name>
    <dbReference type="NCBI Taxonomy" id="29727"/>
    <lineage>
        <taxon>Eukaryota</taxon>
        <taxon>Viridiplantae</taxon>
        <taxon>Streptophyta</taxon>
        <taxon>Embryophyta</taxon>
        <taxon>Tracheophyta</taxon>
        <taxon>Spermatophyta</taxon>
        <taxon>Magnoliopsida</taxon>
        <taxon>eudicotyledons</taxon>
        <taxon>Gunneridae</taxon>
        <taxon>Pentapetalae</taxon>
        <taxon>rosids</taxon>
        <taxon>malvids</taxon>
        <taxon>Brassicales</taxon>
        <taxon>Brassicaceae</taxon>
        <taxon>Brassiceae</taxon>
        <taxon>Eruca</taxon>
    </lineage>
</organism>
<keyword evidence="2" id="KW-1185">Reference proteome</keyword>
<comment type="caution">
    <text evidence="1">The sequence shown here is derived from an EMBL/GenBank/DDBJ whole genome shotgun (WGS) entry which is preliminary data.</text>
</comment>
<accession>A0ABC8K7L8</accession>